<accession>A0ABP3Y062</accession>
<dbReference type="RefSeq" id="WP_343786072.1">
    <property type="nucleotide sequence ID" value="NZ_BAAAFH010000007.1"/>
</dbReference>
<gene>
    <name evidence="1" type="ORF">GCM10009118_14460</name>
</gene>
<dbReference type="EMBL" id="BAAAFH010000007">
    <property type="protein sequence ID" value="GAA0875038.1"/>
    <property type="molecule type" value="Genomic_DNA"/>
</dbReference>
<comment type="caution">
    <text evidence="1">The sequence shown here is derived from an EMBL/GenBank/DDBJ whole genome shotgun (WGS) entry which is preliminary data.</text>
</comment>
<proteinExistence type="predicted"/>
<name>A0ABP3Y062_9FLAO</name>
<evidence type="ECO:0000313" key="1">
    <source>
        <dbReference type="EMBL" id="GAA0875038.1"/>
    </source>
</evidence>
<dbReference type="Proteomes" id="UP001501126">
    <property type="component" value="Unassembled WGS sequence"/>
</dbReference>
<dbReference type="PROSITE" id="PS51257">
    <property type="entry name" value="PROKAR_LIPOPROTEIN"/>
    <property type="match status" value="1"/>
</dbReference>
<evidence type="ECO:0000313" key="2">
    <source>
        <dbReference type="Proteomes" id="UP001501126"/>
    </source>
</evidence>
<sequence>MKTSSIYISFILAMIFISCENHNSDKRVTNKKTSVYNHEENSPLLDSLILFINEFGNIPEPHSKKGVYLVYIHEELGDTVVRFYATSGFFKLADEELFTSFFKGISIVNGKYVAIYSELKSDADTLIIGKNLNSIDSDTISDIEPIYSLSPDGKYIPPVKKYMLTNQNKLTLCHSNTGTYYLFQEKKNISKSGPVLTDNRIQSNFMHELTQFILQSDSTSLLNIYSNSLKIISVHSFIDNNQCKVQFVSSNHLDAPSPIKGYLLQADKLIVFHDEKNCLQRIIDYDNIPKTLPEKYTEGIFKTKMAYEPLMKTYQVLNDSLLR</sequence>
<protein>
    <submittedName>
        <fullName evidence="1">Uncharacterized protein</fullName>
    </submittedName>
</protein>
<reference evidence="2" key="1">
    <citation type="journal article" date="2019" name="Int. J. Syst. Evol. Microbiol.">
        <title>The Global Catalogue of Microorganisms (GCM) 10K type strain sequencing project: providing services to taxonomists for standard genome sequencing and annotation.</title>
        <authorList>
            <consortium name="The Broad Institute Genomics Platform"/>
            <consortium name="The Broad Institute Genome Sequencing Center for Infectious Disease"/>
            <person name="Wu L."/>
            <person name="Ma J."/>
        </authorList>
    </citation>
    <scope>NUCLEOTIDE SEQUENCE [LARGE SCALE GENOMIC DNA]</scope>
    <source>
        <strain evidence="2">JCM 16083</strain>
    </source>
</reference>
<organism evidence="1 2">
    <name type="scientific">Wandonia haliotis</name>
    <dbReference type="NCBI Taxonomy" id="574963"/>
    <lineage>
        <taxon>Bacteria</taxon>
        <taxon>Pseudomonadati</taxon>
        <taxon>Bacteroidota</taxon>
        <taxon>Flavobacteriia</taxon>
        <taxon>Flavobacteriales</taxon>
        <taxon>Crocinitomicaceae</taxon>
        <taxon>Wandonia</taxon>
    </lineage>
</organism>
<keyword evidence="2" id="KW-1185">Reference proteome</keyword>